<reference evidence="3" key="1">
    <citation type="journal article" date="2022" name="Int. J. Syst. Evol. Microbiol.">
        <title>Genome-based, phenotypic and chemotaxonomic classification of Faecalibacterium strains: proposal of three novel species Faecalibacterium duncaniae sp. nov., Faecalibacterium hattorii sp. nov. and Faecalibacterium gallinarum sp. nov. .</title>
        <authorList>
            <person name="Sakamoto M."/>
            <person name="Sakurai N."/>
            <person name="Tanno H."/>
            <person name="Iino T."/>
            <person name="Ohkuma M."/>
            <person name="Endo A."/>
        </authorList>
    </citation>
    <scope>NUCLEOTIDE SEQUENCE</scope>
    <source>
        <strain evidence="3">JCM 17207</strain>
    </source>
</reference>
<dbReference type="Pfam" id="PF13408">
    <property type="entry name" value="Zn_ribbon_recom"/>
    <property type="match status" value="1"/>
</dbReference>
<dbReference type="GO" id="GO:0003677">
    <property type="term" value="F:DNA binding"/>
    <property type="evidence" value="ECO:0007669"/>
    <property type="project" value="InterPro"/>
</dbReference>
<evidence type="ECO:0000259" key="2">
    <source>
        <dbReference type="PROSITE" id="PS51737"/>
    </source>
</evidence>
<dbReference type="Gene3D" id="3.40.50.1390">
    <property type="entry name" value="Resolvase, N-terminal catalytic domain"/>
    <property type="match status" value="1"/>
</dbReference>
<sequence>MKRGRKSSNNTFTENGKKIWKCGKYKRLSKEDGHDVSYSIENQDAILDYYLSQHPEIQVVGDYQDDGRTGTDSDREDFQRLLSDIYAKKINCVIVKDLSRLSRNDYECGHYLEYVFVSLDVRFISVELPALDSYLRPEEISSIATKMQSYMNDQHCYQTSIKIRSVLDMKRSQGQFIGAFAPYGYLKDPNDYHKLIVNPETAPVVQDIFRWYVYEGMNKNAIAKKLIDLGIPSPTAYKQQLGLNYHNPHAQTGKVYWSDRTIVNMLKNPTYLGHMVQGRHQVKSYKVHTIVPIPEEDWFWVENTHEAIIDQETYERAQELLERNVRTSPKAKTVYLFSGFLRCGDCKRGMTRRTSKGYTYYSCKTYIMKNRGLCTSHTIRDELVEQVVFETVKKQIALCETLAQIIDEINQAPVVRNQSTRIEKQLKTKEQELHKVTNLCDSLYIDWKSGDLTREEYHRMKAKFEEQAEEIRQTIANLQEEQTFVSNGITSDDPYLQTFLKYKNIDHLERGIVVALIKQINIYEGKQIDVEFNFADQHQRILDFIEANHPKLSVVRTEAV</sequence>
<protein>
    <submittedName>
        <fullName evidence="3">Recombinase</fullName>
    </submittedName>
</protein>
<dbReference type="SMART" id="SM00857">
    <property type="entry name" value="Resolvase"/>
    <property type="match status" value="1"/>
</dbReference>
<dbReference type="InterPro" id="IPR011109">
    <property type="entry name" value="DNA_bind_recombinase_dom"/>
</dbReference>
<dbReference type="InterPro" id="IPR006119">
    <property type="entry name" value="Resolv_N"/>
</dbReference>
<feature type="coiled-coil region" evidence="1">
    <location>
        <begin position="454"/>
        <end position="481"/>
    </location>
</feature>
<dbReference type="Pfam" id="PF00239">
    <property type="entry name" value="Resolvase"/>
    <property type="match status" value="1"/>
</dbReference>
<dbReference type="Pfam" id="PF07508">
    <property type="entry name" value="Recombinase"/>
    <property type="match status" value="1"/>
</dbReference>
<dbReference type="Gene3D" id="3.90.1750.20">
    <property type="entry name" value="Putative Large Serine Recombinase, Chain B, Domain 2"/>
    <property type="match status" value="1"/>
</dbReference>
<keyword evidence="4" id="KW-1185">Reference proteome</keyword>
<proteinExistence type="predicted"/>
<name>A0AA37MRW4_9FIRM</name>
<organism evidence="3 4">
    <name type="scientific">Faecalibacterium gallinarum</name>
    <dbReference type="NCBI Taxonomy" id="2903556"/>
    <lineage>
        <taxon>Bacteria</taxon>
        <taxon>Bacillati</taxon>
        <taxon>Bacillota</taxon>
        <taxon>Clostridia</taxon>
        <taxon>Eubacteriales</taxon>
        <taxon>Oscillospiraceae</taxon>
        <taxon>Faecalibacterium</taxon>
    </lineage>
</organism>
<feature type="domain" description="Recombinase" evidence="2">
    <location>
        <begin position="182"/>
        <end position="327"/>
    </location>
</feature>
<dbReference type="EMBL" id="BQKV01000013">
    <property type="protein sequence ID" value="GJN63644.1"/>
    <property type="molecule type" value="Genomic_DNA"/>
</dbReference>
<dbReference type="RefSeq" id="WP_238315709.1">
    <property type="nucleotide sequence ID" value="NZ_BQKV01000013.1"/>
</dbReference>
<dbReference type="InterPro" id="IPR038109">
    <property type="entry name" value="DNA_bind_recomb_sf"/>
</dbReference>
<dbReference type="GO" id="GO:0000150">
    <property type="term" value="F:DNA strand exchange activity"/>
    <property type="evidence" value="ECO:0007669"/>
    <property type="project" value="InterPro"/>
</dbReference>
<accession>A0AA37MRW4</accession>
<dbReference type="PROSITE" id="PS51737">
    <property type="entry name" value="RECOMBINASE_DNA_BIND"/>
    <property type="match status" value="1"/>
</dbReference>
<evidence type="ECO:0000256" key="1">
    <source>
        <dbReference type="SAM" id="Coils"/>
    </source>
</evidence>
<evidence type="ECO:0000313" key="4">
    <source>
        <dbReference type="Proteomes" id="UP001055185"/>
    </source>
</evidence>
<comment type="caution">
    <text evidence="3">The sequence shown here is derived from an EMBL/GenBank/DDBJ whole genome shotgun (WGS) entry which is preliminary data.</text>
</comment>
<dbReference type="PANTHER" id="PTHR30461">
    <property type="entry name" value="DNA-INVERTASE FROM LAMBDOID PROPHAGE"/>
    <property type="match status" value="1"/>
</dbReference>
<gene>
    <name evidence="3" type="primary">tndX</name>
    <name evidence="3" type="ORF">JCM17207_02690</name>
</gene>
<dbReference type="InterPro" id="IPR036162">
    <property type="entry name" value="Resolvase-like_N_sf"/>
</dbReference>
<dbReference type="AlphaFoldDB" id="A0AA37MRW4"/>
<dbReference type="InterPro" id="IPR025827">
    <property type="entry name" value="Zn_ribbon_recom_dom"/>
</dbReference>
<keyword evidence="1" id="KW-0175">Coiled coil</keyword>
<dbReference type="InterPro" id="IPR050639">
    <property type="entry name" value="SSR_resolvase"/>
</dbReference>
<dbReference type="Proteomes" id="UP001055185">
    <property type="component" value="Unassembled WGS sequence"/>
</dbReference>
<dbReference type="PANTHER" id="PTHR30461:SF23">
    <property type="entry name" value="DNA RECOMBINASE-RELATED"/>
    <property type="match status" value="1"/>
</dbReference>
<dbReference type="SUPFAM" id="SSF53041">
    <property type="entry name" value="Resolvase-like"/>
    <property type="match status" value="1"/>
</dbReference>
<evidence type="ECO:0000313" key="3">
    <source>
        <dbReference type="EMBL" id="GJN63644.1"/>
    </source>
</evidence>